<dbReference type="PANTHER" id="PTHR23159:SF31">
    <property type="entry name" value="CENTROSOME-ASSOCIATED PROTEIN CEP250 ISOFORM X1"/>
    <property type="match status" value="1"/>
</dbReference>
<evidence type="ECO:0000313" key="5">
    <source>
        <dbReference type="Proteomes" id="UP001162131"/>
    </source>
</evidence>
<dbReference type="InterPro" id="IPR000237">
    <property type="entry name" value="GRIP_dom"/>
</dbReference>
<protein>
    <recommendedName>
        <fullName evidence="3">GRIP domain-containing protein</fullName>
    </recommendedName>
</protein>
<keyword evidence="5" id="KW-1185">Reference proteome</keyword>
<feature type="coiled-coil region" evidence="1">
    <location>
        <begin position="1970"/>
        <end position="2078"/>
    </location>
</feature>
<feature type="coiled-coil region" evidence="1">
    <location>
        <begin position="266"/>
        <end position="322"/>
    </location>
</feature>
<feature type="coiled-coil region" evidence="1">
    <location>
        <begin position="167"/>
        <end position="229"/>
    </location>
</feature>
<accession>A0AAU9JG32</accession>
<dbReference type="EMBL" id="CAJZBQ010000037">
    <property type="protein sequence ID" value="CAG9325223.1"/>
    <property type="molecule type" value="Genomic_DNA"/>
</dbReference>
<organism evidence="4 5">
    <name type="scientific">Blepharisma stoltei</name>
    <dbReference type="NCBI Taxonomy" id="1481888"/>
    <lineage>
        <taxon>Eukaryota</taxon>
        <taxon>Sar</taxon>
        <taxon>Alveolata</taxon>
        <taxon>Ciliophora</taxon>
        <taxon>Postciliodesmatophora</taxon>
        <taxon>Heterotrichea</taxon>
        <taxon>Heterotrichida</taxon>
        <taxon>Blepharismidae</taxon>
        <taxon>Blepharisma</taxon>
    </lineage>
</organism>
<name>A0AAU9JG32_9CILI</name>
<evidence type="ECO:0000313" key="4">
    <source>
        <dbReference type="EMBL" id="CAG9325223.1"/>
    </source>
</evidence>
<proteinExistence type="predicted"/>
<dbReference type="PANTHER" id="PTHR23159">
    <property type="entry name" value="CENTROSOMAL PROTEIN 2"/>
    <property type="match status" value="1"/>
</dbReference>
<feature type="coiled-coil region" evidence="1">
    <location>
        <begin position="1733"/>
        <end position="1851"/>
    </location>
</feature>
<comment type="caution">
    <text evidence="4">The sequence shown here is derived from an EMBL/GenBank/DDBJ whole genome shotgun (WGS) entry which is preliminary data.</text>
</comment>
<dbReference type="Gene3D" id="1.10.287.1490">
    <property type="match status" value="1"/>
</dbReference>
<feature type="coiled-coil region" evidence="1">
    <location>
        <begin position="513"/>
        <end position="656"/>
    </location>
</feature>
<evidence type="ECO:0000259" key="3">
    <source>
        <dbReference type="PROSITE" id="PS50913"/>
    </source>
</evidence>
<evidence type="ECO:0000256" key="1">
    <source>
        <dbReference type="SAM" id="Coils"/>
    </source>
</evidence>
<feature type="region of interest" description="Disordered" evidence="2">
    <location>
        <begin position="349"/>
        <end position="388"/>
    </location>
</feature>
<feature type="region of interest" description="Disordered" evidence="2">
    <location>
        <begin position="1"/>
        <end position="21"/>
    </location>
</feature>
<keyword evidence="1" id="KW-0175">Coiled coil</keyword>
<feature type="region of interest" description="Disordered" evidence="2">
    <location>
        <begin position="414"/>
        <end position="433"/>
    </location>
</feature>
<feature type="coiled-coil region" evidence="1">
    <location>
        <begin position="720"/>
        <end position="1170"/>
    </location>
</feature>
<reference evidence="4" key="1">
    <citation type="submission" date="2021-09" db="EMBL/GenBank/DDBJ databases">
        <authorList>
            <consortium name="AG Swart"/>
            <person name="Singh M."/>
            <person name="Singh A."/>
            <person name="Seah K."/>
            <person name="Emmerich C."/>
        </authorList>
    </citation>
    <scope>NUCLEOTIDE SEQUENCE</scope>
    <source>
        <strain evidence="4">ATCC30299</strain>
    </source>
</reference>
<feature type="coiled-coil region" evidence="1">
    <location>
        <begin position="2339"/>
        <end position="2397"/>
    </location>
</feature>
<sequence length="2468" mass="288539">MRHRSLDMPAPSAANSSSLNPGKILPPSNVVTCLHEKIAGLEKKYNQFVGQCSQLMDEKPQNTSPNSFFSDEFLSTFNHLSPDRTKYDSTYYNQIGQAGIQKIFKNIVTKIEFVRERIIPLLSRRTNYKEEALELFSELKDYIWSQMFEKADMDVDSGGETHNAREVQRYQEILKSIIESKKEADEKIEELKDLLNKKKLENIKLEYKIQQFHNKIESLVDENKKLKNDFEIGDALSKTLPKSKNLSNEPVNRFRTMMSPNRKSSAEDLKFELKKIKEELQRIKEERDLLKTWKETTSKSLIQDYENEKALFQSKLDSLQKKLLGFSKVAQNLVEDSFRHEMTLTSGDWGNLQYKTQDNRSISRSRQESPMLSPLESPKASETNKGSSCSQYETIEFVQSKPFGKTTNSFIKKPERKTHLRSNKPADRRSPKITERYGDTIDDLKRTLQASNKISKEKIQDLIIKFENDIQKQMRAINSNVEDKIDLFENSFKNMHGKLQSIFDTMISYTSLNNKRKETIDSLERKLKILQSELEKHISMEELLDSKIKAKSSEILQLTTEKNDLNKKYQDLQKKYKELDENYQGIGSQIKDLENELHDKNDEVIGLNKKHKEEISIAGARVEKLLMEIYDLKDKKNELENEKNEMIKDIEKSNDMLKNIQKSIQINEQTILNLRKDAEKHKGDDAENAKLKKELDISCKKEKDLFEKIAQLKYDTENEAKTYRNELIRLNQSLDDYKAKFEDQNFKISSLSTEIENLHFINEELKDELLEAANSKNFLENKEKASKVHLENVLEEKNWLIQDLKSKDEKLQKLKLKFDDLTKEHKDLELKYANQAKEVILLNTDALRTQNDNLSLKDELNSLKEAHSKQENELESLKKSYNDNEINLKNSNKTIELLNAKILEKESAINSNNEKINILQNEISQFYEKSNQHEACINNVKEVESKLLIVSKEKDFLEKELKCLKNLNTDLTYEIEAKLLLIKDLEVKLEGTNKKYEQKSKELNDELKLNQDYLENLQDELNTYHLSYSQQQDQLKDALEAAAQLDKQKSILQKEINELKQTLLDYEKIVAENNKLSIQVEELKSEKNILEKHDDEFRRKCEEIESQKNELEKKLETEENDKNILEETIESLKNSSKVLESENSELLKSIEILKIKKEVLENENKSQQIVTNELKMKITNLQEIESEKFEMVKYLEIIEAEKEKLAKNKEIIEIQNKELTENMEFNKNTINDLYQKLSIFEEIKSNNDMLSKELQALKAEKSDLLNQISLAESKSSEKNKDLEFLRNQIIELETKETKYQEQNDRLFENLRMCEVENTELSQNILKLEGEIKDVHDELNEKKQVFDKLTEDYNEKNKIISELTEDFNEKINEKDQMINRLTEDFNEKINEKDQIISKLADDFNKKFNEKNQIISDLIDDLNKELNEKNQIISQLTDDLNKESSEKNQIISKLTEDLSKELNEKNQIISKLNEDLIKESNEKNQLISKLTEDFNKESNEKNQIISKLTEALNKSNEKNKKISKLSEDLNKEINEKTQIISKLTEDLHKESSEKNQVISKLIEDLNKESNEKNQIISKLTEDLNKESNEKNQIISKLTEDLNKESNEKNEIIKKLSEDLNDHSIAMSKLKENILESESLIEKYKSDIYNFRKDIQSLENQLKIKEDAIIKLQKDLTNEQQISKCLENEKVSLAHQKATEIAKISEDLEEEKKSNDSLCMKLIEIKEKHEITLEEKDQLSNYNKKLSKNTEKLEEKIENHERTISHQETTINELKEVIGSNKDLLKDKLVEVEARLQEAESQLEDKEKIIAQLKEEANHFDNKLKSLNGTIEDLKIENDNLDKKIDEIKRTKDEEILLNNKKFSDEKALLVSHVSGYKLKLNNLKGNLSDIAKEIKEFKEENNLMISQIIDKSDKRNKEFSNIILKKDEEIKLSKKEILEEFEKNSALNEQINQLHIKLYEGQTKSAGWSDLKENFEKSIKSLREDNENLRDINKKISNELEAWKRNYEEIYKKNVSNRDTIDKLTEENHSLQLEISNKNQKIEESSKILSSFKEESNNAKNDLEKEIERLQSLIEISLSSKPNENKDDLEDEIKYLSLDIIKSNLIAVESESDIQIIRTCIDSYIQISELLKSELSNELSTAENLKMLIKFYNENISKSPSRSPTLDTKEPYISQLKDLKTQITNLVQENKSLKAHSRKQSRDFEDPDLNPCSVPIVIAKCVKVDGIKWVLVKESDGNYIWYQENQLSLSHEVNESEEDIDEIKTALGEYYQGSILKSIYVLKQQSSPPKKTEAKESQTECIFGDVFGEISHIKDTPFVSVDFENEFEIYLTSEVESESNSSNLKSDLEKIKHELEKKTIKYLEKKRRLKLNQEQIDILKQQIRENDAKIKQLEQIRENDAKIKQLESIDLNYLKNLFSELIKGTPPLANDVERIVKIFYKILNFSQSEEDNIQNERKNKRPKNIISLFR</sequence>
<feature type="coiled-coil region" evidence="1">
    <location>
        <begin position="1195"/>
        <end position="1686"/>
    </location>
</feature>
<dbReference type="PROSITE" id="PS50913">
    <property type="entry name" value="GRIP"/>
    <property type="match status" value="1"/>
</dbReference>
<evidence type="ECO:0000256" key="2">
    <source>
        <dbReference type="SAM" id="MobiDB-lite"/>
    </source>
</evidence>
<feature type="compositionally biased region" description="Low complexity" evidence="2">
    <location>
        <begin position="9"/>
        <end position="21"/>
    </location>
</feature>
<feature type="domain" description="GRIP" evidence="3">
    <location>
        <begin position="2402"/>
        <end position="2454"/>
    </location>
</feature>
<dbReference type="Proteomes" id="UP001162131">
    <property type="component" value="Unassembled WGS sequence"/>
</dbReference>
<feature type="compositionally biased region" description="Basic and acidic residues" evidence="2">
    <location>
        <begin position="424"/>
        <end position="433"/>
    </location>
</feature>
<feature type="compositionally biased region" description="Polar residues" evidence="2">
    <location>
        <begin position="349"/>
        <end position="370"/>
    </location>
</feature>
<gene>
    <name evidence="4" type="ORF">BSTOLATCC_MIC37969</name>
</gene>